<feature type="signal peptide" evidence="5">
    <location>
        <begin position="1"/>
        <end position="21"/>
    </location>
</feature>
<evidence type="ECO:0000256" key="5">
    <source>
        <dbReference type="SAM" id="SignalP"/>
    </source>
</evidence>
<dbReference type="Proteomes" id="UP000642107">
    <property type="component" value="Unassembled WGS sequence"/>
</dbReference>
<dbReference type="SUPFAM" id="SSF53850">
    <property type="entry name" value="Periplasmic binding protein-like II"/>
    <property type="match status" value="1"/>
</dbReference>
<feature type="compositionally biased region" description="Low complexity" evidence="4">
    <location>
        <begin position="29"/>
        <end position="41"/>
    </location>
</feature>
<name>A0ABR9DQX3_9MICO</name>
<evidence type="ECO:0000256" key="1">
    <source>
        <dbReference type="ARBA" id="ARBA00008520"/>
    </source>
</evidence>
<comment type="similarity">
    <text evidence="1">Belongs to the bacterial solute-binding protein 1 family.</text>
</comment>
<gene>
    <name evidence="6" type="ORF">IGS67_07390</name>
</gene>
<reference evidence="6 7" key="1">
    <citation type="submission" date="2020-09" db="EMBL/GenBank/DDBJ databases">
        <title>Flavimobilis rhizosphaerae sp. nov., isolated from rhizosphere soil of Spartina alterniflora.</title>
        <authorList>
            <person name="Hanqin C."/>
        </authorList>
    </citation>
    <scope>NUCLEOTIDE SEQUENCE [LARGE SCALE GENOMIC DNA]</scope>
    <source>
        <strain evidence="6 7">GY 10621</strain>
    </source>
</reference>
<dbReference type="Gene3D" id="3.40.190.10">
    <property type="entry name" value="Periplasmic binding protein-like II"/>
    <property type="match status" value="1"/>
</dbReference>
<evidence type="ECO:0000256" key="3">
    <source>
        <dbReference type="ARBA" id="ARBA00022729"/>
    </source>
</evidence>
<protein>
    <submittedName>
        <fullName evidence="6">Extracellular solute-binding protein</fullName>
    </submittedName>
</protein>
<evidence type="ECO:0000256" key="2">
    <source>
        <dbReference type="ARBA" id="ARBA00022448"/>
    </source>
</evidence>
<sequence>MKIHKIAALGAVAALALTACSTDGGSSDKPTTAAPKPTAPASERSITFWVAGTDTNDDMRKWLADTFKEKTGGATLKIEQIEWSELVPRLQTALPNAEQTPDLVEIGNTQAPTFTSVGAFSDLTALLPDLGGDKVGPKSFVEAGSYDGKLYAVPYYWGSRYVFYNTEVFEKEGVKVPTTLAELNEAAKKLTTDDRSGLWLPGQDWRNGLFWLFANGGEIAKVDGGKWVGALSSPESQKALAQVQDIFTNGTHAPKDGLDEEPWVPFNEGDSAMFVAPGWARWSVKEDVKFAPFAVPGVEAGTYAAGLAGGSNLAISAKSANQDLATELLKIIYSEEFQTQLAKNGMGPAVSEFNSLMGDDAFAKAAIASAENSKLTPGSPGWASVEAAKLMEETFGKIAAGGDIVAIAKDADARLGEMLN</sequence>
<proteinExistence type="inferred from homology"/>
<keyword evidence="2" id="KW-0813">Transport</keyword>
<feature type="region of interest" description="Disordered" evidence="4">
    <location>
        <begin position="23"/>
        <end position="45"/>
    </location>
</feature>
<accession>A0ABR9DQX3</accession>
<evidence type="ECO:0000313" key="7">
    <source>
        <dbReference type="Proteomes" id="UP000642107"/>
    </source>
</evidence>
<evidence type="ECO:0000256" key="4">
    <source>
        <dbReference type="SAM" id="MobiDB-lite"/>
    </source>
</evidence>
<dbReference type="InterPro" id="IPR006059">
    <property type="entry name" value="SBP"/>
</dbReference>
<dbReference type="PANTHER" id="PTHR30061:SF50">
    <property type="entry name" value="MALTOSE_MALTODEXTRIN-BINDING PERIPLASMIC PROTEIN"/>
    <property type="match status" value="1"/>
</dbReference>
<organism evidence="6 7">
    <name type="scientific">Flavimobilis rhizosphaerae</name>
    <dbReference type="NCBI Taxonomy" id="2775421"/>
    <lineage>
        <taxon>Bacteria</taxon>
        <taxon>Bacillati</taxon>
        <taxon>Actinomycetota</taxon>
        <taxon>Actinomycetes</taxon>
        <taxon>Micrococcales</taxon>
        <taxon>Jonesiaceae</taxon>
        <taxon>Flavimobilis</taxon>
    </lineage>
</organism>
<dbReference type="PROSITE" id="PS51257">
    <property type="entry name" value="PROKAR_LIPOPROTEIN"/>
    <property type="match status" value="1"/>
</dbReference>
<comment type="caution">
    <text evidence="6">The sequence shown here is derived from an EMBL/GenBank/DDBJ whole genome shotgun (WGS) entry which is preliminary data.</text>
</comment>
<dbReference type="RefSeq" id="WP_192279264.1">
    <property type="nucleotide sequence ID" value="NZ_JACZDF010000003.1"/>
</dbReference>
<keyword evidence="7" id="KW-1185">Reference proteome</keyword>
<dbReference type="EMBL" id="JACZDF010000003">
    <property type="protein sequence ID" value="MBD9699314.1"/>
    <property type="molecule type" value="Genomic_DNA"/>
</dbReference>
<dbReference type="PANTHER" id="PTHR30061">
    <property type="entry name" value="MALTOSE-BINDING PERIPLASMIC PROTEIN"/>
    <property type="match status" value="1"/>
</dbReference>
<feature type="chain" id="PRO_5046896097" evidence="5">
    <location>
        <begin position="22"/>
        <end position="420"/>
    </location>
</feature>
<dbReference type="Pfam" id="PF13416">
    <property type="entry name" value="SBP_bac_8"/>
    <property type="match status" value="1"/>
</dbReference>
<keyword evidence="3 5" id="KW-0732">Signal</keyword>
<evidence type="ECO:0000313" key="6">
    <source>
        <dbReference type="EMBL" id="MBD9699314.1"/>
    </source>
</evidence>